<organism evidence="1 2">
    <name type="scientific">Rubroshorea leprosula</name>
    <dbReference type="NCBI Taxonomy" id="152421"/>
    <lineage>
        <taxon>Eukaryota</taxon>
        <taxon>Viridiplantae</taxon>
        <taxon>Streptophyta</taxon>
        <taxon>Embryophyta</taxon>
        <taxon>Tracheophyta</taxon>
        <taxon>Spermatophyta</taxon>
        <taxon>Magnoliopsida</taxon>
        <taxon>eudicotyledons</taxon>
        <taxon>Gunneridae</taxon>
        <taxon>Pentapetalae</taxon>
        <taxon>rosids</taxon>
        <taxon>malvids</taxon>
        <taxon>Malvales</taxon>
        <taxon>Dipterocarpaceae</taxon>
        <taxon>Rubroshorea</taxon>
    </lineage>
</organism>
<dbReference type="Proteomes" id="UP001054252">
    <property type="component" value="Unassembled WGS sequence"/>
</dbReference>
<keyword evidence="2" id="KW-1185">Reference proteome</keyword>
<gene>
    <name evidence="1" type="ORF">SLEP1_g13824</name>
</gene>
<dbReference type="AlphaFoldDB" id="A0AAV5IN29"/>
<accession>A0AAV5IN29</accession>
<reference evidence="1 2" key="1">
    <citation type="journal article" date="2021" name="Commun. Biol.">
        <title>The genome of Shorea leprosula (Dipterocarpaceae) highlights the ecological relevance of drought in aseasonal tropical rainforests.</title>
        <authorList>
            <person name="Ng K.K.S."/>
            <person name="Kobayashi M.J."/>
            <person name="Fawcett J.A."/>
            <person name="Hatakeyama M."/>
            <person name="Paape T."/>
            <person name="Ng C.H."/>
            <person name="Ang C.C."/>
            <person name="Tnah L.H."/>
            <person name="Lee C.T."/>
            <person name="Nishiyama T."/>
            <person name="Sese J."/>
            <person name="O'Brien M.J."/>
            <person name="Copetti D."/>
            <person name="Mohd Noor M.I."/>
            <person name="Ong R.C."/>
            <person name="Putra M."/>
            <person name="Sireger I.Z."/>
            <person name="Indrioko S."/>
            <person name="Kosugi Y."/>
            <person name="Izuno A."/>
            <person name="Isagi Y."/>
            <person name="Lee S.L."/>
            <person name="Shimizu K.K."/>
        </authorList>
    </citation>
    <scope>NUCLEOTIDE SEQUENCE [LARGE SCALE GENOMIC DNA]</scope>
    <source>
        <strain evidence="1">214</strain>
    </source>
</reference>
<comment type="caution">
    <text evidence="1">The sequence shown here is derived from an EMBL/GenBank/DDBJ whole genome shotgun (WGS) entry which is preliminary data.</text>
</comment>
<evidence type="ECO:0000313" key="1">
    <source>
        <dbReference type="EMBL" id="GKV01259.1"/>
    </source>
</evidence>
<evidence type="ECO:0000313" key="2">
    <source>
        <dbReference type="Proteomes" id="UP001054252"/>
    </source>
</evidence>
<dbReference type="EMBL" id="BPVZ01000016">
    <property type="protein sequence ID" value="GKV01259.1"/>
    <property type="molecule type" value="Genomic_DNA"/>
</dbReference>
<protein>
    <submittedName>
        <fullName evidence="1">Uncharacterized protein</fullName>
    </submittedName>
</protein>
<sequence>MIGWGESFPFIFSSSLTVDGRRRKITRVFPVLICLYRQRSD</sequence>
<name>A0AAV5IN29_9ROSI</name>
<proteinExistence type="predicted"/>